<keyword evidence="1" id="KW-1133">Transmembrane helix</keyword>
<feature type="transmembrane region" description="Helical" evidence="1">
    <location>
        <begin position="28"/>
        <end position="47"/>
    </location>
</feature>
<evidence type="ECO:0000256" key="1">
    <source>
        <dbReference type="SAM" id="Phobius"/>
    </source>
</evidence>
<organism evidence="2 3">
    <name type="scientific">Polaribacter porphyrae</name>
    <dbReference type="NCBI Taxonomy" id="1137780"/>
    <lineage>
        <taxon>Bacteria</taxon>
        <taxon>Pseudomonadati</taxon>
        <taxon>Bacteroidota</taxon>
        <taxon>Flavobacteriia</taxon>
        <taxon>Flavobacteriales</taxon>
        <taxon>Flavobacteriaceae</taxon>
    </lineage>
</organism>
<feature type="transmembrane region" description="Helical" evidence="1">
    <location>
        <begin position="53"/>
        <end position="72"/>
    </location>
</feature>
<protein>
    <submittedName>
        <fullName evidence="2">Uncharacterized protein</fullName>
    </submittedName>
</protein>
<evidence type="ECO:0000313" key="2">
    <source>
        <dbReference type="EMBL" id="PQJ80734.1"/>
    </source>
</evidence>
<dbReference type="EMBL" id="MSCN01000001">
    <property type="protein sequence ID" value="PQJ80734.1"/>
    <property type="molecule type" value="Genomic_DNA"/>
</dbReference>
<dbReference type="Proteomes" id="UP000238882">
    <property type="component" value="Unassembled WGS sequence"/>
</dbReference>
<accession>A0A2S7WT28</accession>
<reference evidence="2 3" key="1">
    <citation type="submission" date="2016-12" db="EMBL/GenBank/DDBJ databases">
        <title>Trade-off between light-utilization and light-protection in marine flavobacteria.</title>
        <authorList>
            <person name="Kumagai Y."/>
            <person name="Yoshizawa S."/>
            <person name="Kogure K."/>
            <person name="Iwasaki W."/>
        </authorList>
    </citation>
    <scope>NUCLEOTIDE SEQUENCE [LARGE SCALE GENOMIC DNA]</scope>
    <source>
        <strain evidence="2 3">NBRC 108759</strain>
    </source>
</reference>
<evidence type="ECO:0000313" key="3">
    <source>
        <dbReference type="Proteomes" id="UP000238882"/>
    </source>
</evidence>
<sequence length="86" mass="9915">MIKNIHKASLQTSLEEHQLKINNSIQKIILLSFILSVVLLVVCAVATQKIFLIIALPLSMYCCYTCYQFIYLNKIKKQIKNKINTN</sequence>
<keyword evidence="1" id="KW-0812">Transmembrane</keyword>
<comment type="caution">
    <text evidence="2">The sequence shown here is derived from an EMBL/GenBank/DDBJ whole genome shotgun (WGS) entry which is preliminary data.</text>
</comment>
<dbReference type="AlphaFoldDB" id="A0A2S7WT28"/>
<keyword evidence="3" id="KW-1185">Reference proteome</keyword>
<proteinExistence type="predicted"/>
<gene>
    <name evidence="2" type="ORF">BTO18_16840</name>
</gene>
<keyword evidence="1" id="KW-0472">Membrane</keyword>
<name>A0A2S7WT28_9FLAO</name>